<evidence type="ECO:0000256" key="1">
    <source>
        <dbReference type="ARBA" id="ARBA00010337"/>
    </source>
</evidence>
<name>A0A0F4GKX6_9PEZI</name>
<protein>
    <recommendedName>
        <fullName evidence="5">Spindle pole body component</fullName>
    </recommendedName>
</protein>
<dbReference type="Gene3D" id="1.20.120.1900">
    <property type="entry name" value="Gamma-tubulin complex, C-terminal domain"/>
    <property type="match status" value="1"/>
</dbReference>
<evidence type="ECO:0000313" key="8">
    <source>
        <dbReference type="Proteomes" id="UP000033647"/>
    </source>
</evidence>
<gene>
    <name evidence="7" type="ORF">TI39_contig453g00015</name>
</gene>
<dbReference type="GO" id="GO:0000278">
    <property type="term" value="P:mitotic cell cycle"/>
    <property type="evidence" value="ECO:0007669"/>
    <property type="project" value="TreeGrafter"/>
</dbReference>
<dbReference type="InterPro" id="IPR042241">
    <property type="entry name" value="GCP_C_sf"/>
</dbReference>
<evidence type="ECO:0000256" key="4">
    <source>
        <dbReference type="ARBA" id="ARBA00023212"/>
    </source>
</evidence>
<dbReference type="AlphaFoldDB" id="A0A0F4GKX6"/>
<sequence>MERHIDRGLPFLIGDPWQSPRFPERLDLDESSIFPPLDVTVRPLGKAADDETPHFNFQEDLLPFPDLDHVGDGPLEWPDDLPQYDLSEHDTEIDLWKIDEAIAQSTSLHTWECFDGKDVCDSQATAFLSEASQSAFDAAANLQSKHVGVLPQDLVLRAMCNLAVGRPSSLFPWDSSKKKFRTTLPGASISGFTEMCSNNAAEAIMDMGNCIMRLRQFRDESLPRARSFPASRAMKHCVALVLSAIDESVSTGFASVESLLQLRHLVERPRSVLAVLYELCSTCETCLSEESFISMVSNRVWDLADTGHDCHAIMYCILTKISAPWLERLSIDIGLCDPATSALDAGLDHVQDNREHTQGFLELADLDLIHETRVATRLLREVAPTCPLLGSTAPECLQAYASFADAASSAEKAAHTARCYEARMIQALAASPSSEPKLLSIHAQTTSYPPPAEQDGWLNPESNEDYIARSASLMSCAIIDGNQTQGDELVRQVTLACHDQSATSPDNISGLTAEVSSSLMDRVRPMIATQHRLVNGVLLRSMLRDHHLREHLEVQRAHQLFGSGDFLTRLSTALFSPNAQSAERKRGVIPTGEVLGLRLGASSDQRWPPASSELRLTLADVLQDTQNPRPSSRASKNTGHQHVTFPISFAIRELSEEEIDRVLDVQSVHALDFLRLQYDPTPPVNAVLNLENLLSYDAIFRFLLKLVRQTYVTTNLPRDSFGSHARKAAIFAHRSRHFISVLMTHTMDLGIDAPWRHFLSSFDQLERNLAEEDAAADIGSKTSTSIEGLRVLHTACLERIRNRLYLRRKHEKVRLAMEKVFTAILSCAALLTASGEVNAGDFETELAAFNSSCEQFLSGLQLSVEKSAKTVSVSDSEDADAGSILLARLRWRDDERTHAAL</sequence>
<dbReference type="GO" id="GO:0051225">
    <property type="term" value="P:spindle assembly"/>
    <property type="evidence" value="ECO:0007669"/>
    <property type="project" value="TreeGrafter"/>
</dbReference>
<dbReference type="OrthoDB" id="775571at2759"/>
<dbReference type="PANTHER" id="PTHR19302:SF70">
    <property type="entry name" value="GAMMA-TUBULIN COMPLEX COMPONENT 6"/>
    <property type="match status" value="1"/>
</dbReference>
<comment type="subcellular location">
    <subcellularLocation>
        <location evidence="5">Cytoplasm</location>
        <location evidence="5">Cytoskeleton</location>
        <location evidence="5">Microtubule organizing center</location>
    </subcellularLocation>
</comment>
<dbReference type="GO" id="GO:0043015">
    <property type="term" value="F:gamma-tubulin binding"/>
    <property type="evidence" value="ECO:0007669"/>
    <property type="project" value="InterPro"/>
</dbReference>
<dbReference type="EMBL" id="LAFY01000445">
    <property type="protein sequence ID" value="KJX97908.1"/>
    <property type="molecule type" value="Genomic_DNA"/>
</dbReference>
<dbReference type="STRING" id="1047168.A0A0F4GKX6"/>
<comment type="caution">
    <text evidence="7">The sequence shown here is derived from an EMBL/GenBank/DDBJ whole genome shotgun (WGS) entry which is preliminary data.</text>
</comment>
<dbReference type="InterPro" id="IPR007259">
    <property type="entry name" value="GCP"/>
</dbReference>
<accession>A0A0F4GKX6</accession>
<dbReference type="GO" id="GO:0051011">
    <property type="term" value="F:microtubule minus-end binding"/>
    <property type="evidence" value="ECO:0007669"/>
    <property type="project" value="TreeGrafter"/>
</dbReference>
<keyword evidence="3 5" id="KW-0493">Microtubule</keyword>
<dbReference type="GO" id="GO:0031122">
    <property type="term" value="P:cytoplasmic microtubule organization"/>
    <property type="evidence" value="ECO:0007669"/>
    <property type="project" value="TreeGrafter"/>
</dbReference>
<feature type="domain" description="Gamma tubulin complex component C-terminal" evidence="6">
    <location>
        <begin position="548"/>
        <end position="878"/>
    </location>
</feature>
<dbReference type="Proteomes" id="UP000033647">
    <property type="component" value="Unassembled WGS sequence"/>
</dbReference>
<evidence type="ECO:0000256" key="2">
    <source>
        <dbReference type="ARBA" id="ARBA00022490"/>
    </source>
</evidence>
<reference evidence="7 8" key="1">
    <citation type="submission" date="2015-03" db="EMBL/GenBank/DDBJ databases">
        <title>RNA-seq based gene annotation and comparative genomics of four Zymoseptoria species reveal species-specific pathogenicity related genes and transposable element activity.</title>
        <authorList>
            <person name="Grandaubert J."/>
            <person name="Bhattacharyya A."/>
            <person name="Stukenbrock E.H."/>
        </authorList>
    </citation>
    <scope>NUCLEOTIDE SEQUENCE [LARGE SCALE GENOMIC DNA]</scope>
    <source>
        <strain evidence="7 8">Zb18110</strain>
    </source>
</reference>
<evidence type="ECO:0000313" key="7">
    <source>
        <dbReference type="EMBL" id="KJX97908.1"/>
    </source>
</evidence>
<dbReference type="GO" id="GO:0000922">
    <property type="term" value="C:spindle pole"/>
    <property type="evidence" value="ECO:0007669"/>
    <property type="project" value="InterPro"/>
</dbReference>
<keyword evidence="2 5" id="KW-0963">Cytoplasm</keyword>
<dbReference type="Pfam" id="PF04130">
    <property type="entry name" value="GCP_C_terminal"/>
    <property type="match status" value="1"/>
</dbReference>
<keyword evidence="8" id="KW-1185">Reference proteome</keyword>
<dbReference type="PANTHER" id="PTHR19302">
    <property type="entry name" value="GAMMA TUBULIN COMPLEX PROTEIN"/>
    <property type="match status" value="1"/>
</dbReference>
<keyword evidence="4 5" id="KW-0206">Cytoskeleton</keyword>
<dbReference type="GO" id="GO:0005816">
    <property type="term" value="C:spindle pole body"/>
    <property type="evidence" value="ECO:0007669"/>
    <property type="project" value="UniProtKB-ARBA"/>
</dbReference>
<organism evidence="7 8">
    <name type="scientific">Zymoseptoria brevis</name>
    <dbReference type="NCBI Taxonomy" id="1047168"/>
    <lineage>
        <taxon>Eukaryota</taxon>
        <taxon>Fungi</taxon>
        <taxon>Dikarya</taxon>
        <taxon>Ascomycota</taxon>
        <taxon>Pezizomycotina</taxon>
        <taxon>Dothideomycetes</taxon>
        <taxon>Dothideomycetidae</taxon>
        <taxon>Mycosphaerellales</taxon>
        <taxon>Mycosphaerellaceae</taxon>
        <taxon>Zymoseptoria</taxon>
    </lineage>
</organism>
<proteinExistence type="inferred from homology"/>
<evidence type="ECO:0000256" key="5">
    <source>
        <dbReference type="RuleBase" id="RU363050"/>
    </source>
</evidence>
<evidence type="ECO:0000256" key="3">
    <source>
        <dbReference type="ARBA" id="ARBA00022701"/>
    </source>
</evidence>
<dbReference type="GO" id="GO:0007020">
    <property type="term" value="P:microtubule nucleation"/>
    <property type="evidence" value="ECO:0007669"/>
    <property type="project" value="InterPro"/>
</dbReference>
<comment type="similarity">
    <text evidence="1 5">Belongs to the TUBGCP family.</text>
</comment>
<dbReference type="GO" id="GO:0051321">
    <property type="term" value="P:meiotic cell cycle"/>
    <property type="evidence" value="ECO:0007669"/>
    <property type="project" value="TreeGrafter"/>
</dbReference>
<evidence type="ECO:0000259" key="6">
    <source>
        <dbReference type="Pfam" id="PF04130"/>
    </source>
</evidence>
<dbReference type="InterPro" id="IPR040457">
    <property type="entry name" value="GCP_C"/>
</dbReference>
<dbReference type="GO" id="GO:0005874">
    <property type="term" value="C:microtubule"/>
    <property type="evidence" value="ECO:0007669"/>
    <property type="project" value="UniProtKB-KW"/>
</dbReference>
<dbReference type="GO" id="GO:0000930">
    <property type="term" value="C:gamma-tubulin complex"/>
    <property type="evidence" value="ECO:0007669"/>
    <property type="project" value="TreeGrafter"/>
</dbReference>